<protein>
    <submittedName>
        <fullName evidence="2">Uncharacterized protein</fullName>
    </submittedName>
</protein>
<feature type="compositionally biased region" description="Low complexity" evidence="1">
    <location>
        <begin position="14"/>
        <end position="32"/>
    </location>
</feature>
<dbReference type="AlphaFoldDB" id="A0A2R6WX58"/>
<dbReference type="Proteomes" id="UP000244005">
    <property type="component" value="Unassembled WGS sequence"/>
</dbReference>
<evidence type="ECO:0000313" key="2">
    <source>
        <dbReference type="EMBL" id="PTQ38440.1"/>
    </source>
</evidence>
<evidence type="ECO:0000313" key="3">
    <source>
        <dbReference type="Proteomes" id="UP000244005"/>
    </source>
</evidence>
<name>A0A2R6WX58_MARPO</name>
<feature type="region of interest" description="Disordered" evidence="1">
    <location>
        <begin position="62"/>
        <end position="86"/>
    </location>
</feature>
<evidence type="ECO:0000256" key="1">
    <source>
        <dbReference type="SAM" id="MobiDB-lite"/>
    </source>
</evidence>
<organism evidence="2 3">
    <name type="scientific">Marchantia polymorpha</name>
    <name type="common">Common liverwort</name>
    <name type="synonym">Marchantia aquatica</name>
    <dbReference type="NCBI Taxonomy" id="3197"/>
    <lineage>
        <taxon>Eukaryota</taxon>
        <taxon>Viridiplantae</taxon>
        <taxon>Streptophyta</taxon>
        <taxon>Embryophyta</taxon>
        <taxon>Marchantiophyta</taxon>
        <taxon>Marchantiopsida</taxon>
        <taxon>Marchantiidae</taxon>
        <taxon>Marchantiales</taxon>
        <taxon>Marchantiaceae</taxon>
        <taxon>Marchantia</taxon>
    </lineage>
</organism>
<gene>
    <name evidence="2" type="ORF">MARPO_0051s0044</name>
</gene>
<dbReference type="EMBL" id="KZ772723">
    <property type="protein sequence ID" value="PTQ38440.1"/>
    <property type="molecule type" value="Genomic_DNA"/>
</dbReference>
<feature type="region of interest" description="Disordered" evidence="1">
    <location>
        <begin position="1"/>
        <end position="47"/>
    </location>
</feature>
<feature type="compositionally biased region" description="Polar residues" evidence="1">
    <location>
        <begin position="62"/>
        <end position="71"/>
    </location>
</feature>
<sequence>MNASKTSEELVPDTQTFKCTTPQTTKSTTSTKLSLREDSECPQKGHQKLESEFSIARELQAVSHNSNSIETSRGDGDGGNPIATPKLNWTSLRQALRVTTSRHTFHPNVSSFI</sequence>
<feature type="compositionally biased region" description="Basic and acidic residues" evidence="1">
    <location>
        <begin position="34"/>
        <end position="47"/>
    </location>
</feature>
<proteinExistence type="predicted"/>
<keyword evidence="3" id="KW-1185">Reference proteome</keyword>
<accession>A0A2R6WX58</accession>
<reference evidence="3" key="1">
    <citation type="journal article" date="2017" name="Cell">
        <title>Insights into land plant evolution garnered from the Marchantia polymorpha genome.</title>
        <authorList>
            <person name="Bowman J.L."/>
            <person name="Kohchi T."/>
            <person name="Yamato K.T."/>
            <person name="Jenkins J."/>
            <person name="Shu S."/>
            <person name="Ishizaki K."/>
            <person name="Yamaoka S."/>
            <person name="Nishihama R."/>
            <person name="Nakamura Y."/>
            <person name="Berger F."/>
            <person name="Adam C."/>
            <person name="Aki S.S."/>
            <person name="Althoff F."/>
            <person name="Araki T."/>
            <person name="Arteaga-Vazquez M.A."/>
            <person name="Balasubrmanian S."/>
            <person name="Barry K."/>
            <person name="Bauer D."/>
            <person name="Boehm C.R."/>
            <person name="Briginshaw L."/>
            <person name="Caballero-Perez J."/>
            <person name="Catarino B."/>
            <person name="Chen F."/>
            <person name="Chiyoda S."/>
            <person name="Chovatia M."/>
            <person name="Davies K.M."/>
            <person name="Delmans M."/>
            <person name="Demura T."/>
            <person name="Dierschke T."/>
            <person name="Dolan L."/>
            <person name="Dorantes-Acosta A.E."/>
            <person name="Eklund D.M."/>
            <person name="Florent S.N."/>
            <person name="Flores-Sandoval E."/>
            <person name="Fujiyama A."/>
            <person name="Fukuzawa H."/>
            <person name="Galik B."/>
            <person name="Grimanelli D."/>
            <person name="Grimwood J."/>
            <person name="Grossniklaus U."/>
            <person name="Hamada T."/>
            <person name="Haseloff J."/>
            <person name="Hetherington A.J."/>
            <person name="Higo A."/>
            <person name="Hirakawa Y."/>
            <person name="Hundley H.N."/>
            <person name="Ikeda Y."/>
            <person name="Inoue K."/>
            <person name="Inoue S.I."/>
            <person name="Ishida S."/>
            <person name="Jia Q."/>
            <person name="Kakita M."/>
            <person name="Kanazawa T."/>
            <person name="Kawai Y."/>
            <person name="Kawashima T."/>
            <person name="Kennedy M."/>
            <person name="Kinose K."/>
            <person name="Kinoshita T."/>
            <person name="Kohara Y."/>
            <person name="Koide E."/>
            <person name="Komatsu K."/>
            <person name="Kopischke S."/>
            <person name="Kubo M."/>
            <person name="Kyozuka J."/>
            <person name="Lagercrantz U."/>
            <person name="Lin S.S."/>
            <person name="Lindquist E."/>
            <person name="Lipzen A.M."/>
            <person name="Lu C.W."/>
            <person name="De Luna E."/>
            <person name="Martienssen R.A."/>
            <person name="Minamino N."/>
            <person name="Mizutani M."/>
            <person name="Mizutani M."/>
            <person name="Mochizuki N."/>
            <person name="Monte I."/>
            <person name="Mosher R."/>
            <person name="Nagasaki H."/>
            <person name="Nakagami H."/>
            <person name="Naramoto S."/>
            <person name="Nishitani K."/>
            <person name="Ohtani M."/>
            <person name="Okamoto T."/>
            <person name="Okumura M."/>
            <person name="Phillips J."/>
            <person name="Pollak B."/>
            <person name="Reinders A."/>
            <person name="Rovekamp M."/>
            <person name="Sano R."/>
            <person name="Sawa S."/>
            <person name="Schmid M.W."/>
            <person name="Shirakawa M."/>
            <person name="Solano R."/>
            <person name="Spunde A."/>
            <person name="Suetsugu N."/>
            <person name="Sugano S."/>
            <person name="Sugiyama A."/>
            <person name="Sun R."/>
            <person name="Suzuki Y."/>
            <person name="Takenaka M."/>
            <person name="Takezawa D."/>
            <person name="Tomogane H."/>
            <person name="Tsuzuki M."/>
            <person name="Ueda T."/>
            <person name="Umeda M."/>
            <person name="Ward J.M."/>
            <person name="Watanabe Y."/>
            <person name="Yazaki K."/>
            <person name="Yokoyama R."/>
            <person name="Yoshitake Y."/>
            <person name="Yotsui I."/>
            <person name="Zachgo S."/>
            <person name="Schmutz J."/>
        </authorList>
    </citation>
    <scope>NUCLEOTIDE SEQUENCE [LARGE SCALE GENOMIC DNA]</scope>
    <source>
        <strain evidence="3">Tak-1</strain>
    </source>
</reference>